<dbReference type="InterPro" id="IPR010427">
    <property type="entry name" value="DUF1023"/>
</dbReference>
<evidence type="ECO:0000256" key="2">
    <source>
        <dbReference type="SAM" id="MobiDB-lite"/>
    </source>
</evidence>
<dbReference type="EMBL" id="JBGEHV010000042">
    <property type="protein sequence ID" value="MEY8041796.1"/>
    <property type="molecule type" value="Genomic_DNA"/>
</dbReference>
<accession>A0ABV4CL40</accession>
<organism evidence="4 5">
    <name type="scientific">Saccharopolyspora cebuensis</name>
    <dbReference type="NCBI Taxonomy" id="418759"/>
    <lineage>
        <taxon>Bacteria</taxon>
        <taxon>Bacillati</taxon>
        <taxon>Actinomycetota</taxon>
        <taxon>Actinomycetes</taxon>
        <taxon>Pseudonocardiales</taxon>
        <taxon>Pseudonocardiaceae</taxon>
        <taxon>Saccharopolyspora</taxon>
    </lineage>
</organism>
<feature type="region of interest" description="Disordered" evidence="2">
    <location>
        <begin position="102"/>
        <end position="135"/>
    </location>
</feature>
<proteinExistence type="predicted"/>
<dbReference type="RefSeq" id="WP_345356308.1">
    <property type="nucleotide sequence ID" value="NZ_BAABII010000002.1"/>
</dbReference>
<dbReference type="Pfam" id="PF06259">
    <property type="entry name" value="Abhydrolase_8"/>
    <property type="match status" value="1"/>
</dbReference>
<dbReference type="SUPFAM" id="SSF140453">
    <property type="entry name" value="EsxAB dimer-like"/>
    <property type="match status" value="1"/>
</dbReference>
<sequence>MVSLSEVRRWQPGALDQVHRTLGTRQQELVGLDAELAGARNPDGWSGEAATASAERHRALVDGMRRIVAEITEVRGAVARASDEVEAIKRKLAEADELAGGSGFAITEDGGVKDVAPPENVPADELESVKAERRQTRDRISQLVGEVLDDAEDTDAALAEALVAAEQDKSDPGEGSTLASAAAAEVQRPEDGGPKENAEWWRSLSDAQRAALLADPPAWLGGMDGIPAEVRDTANRARIDDERTALEEEKAELERGGITGDEQDAIDGIDAKLDSIDAVEETIARQDPPRQLLVLDTGGERVKAAVAVGDVDTAEHVSVFTPGFTTTVDGTLKGMDAEMAALVAESEEELSRSGGKGEVAAVSWIGYEAPQRDMSMLDPDESVASADPAKEGGAALNSFYQGINASREDDPHLTAIGHSYGSTTTGYALQGGGHGVDDVVLYGSPGMGTEDVSDLGVPEGNAYLLEAKNDPVADFSRFGGDPSHMDGFTQLTTEKSEHGSAVTGHSDYLDGDTTSQHNIATVVAGVPEQAVTGDSDGAGDVISWLPHQGQQAADAIQEFFS</sequence>
<dbReference type="Gene3D" id="1.10.287.1060">
    <property type="entry name" value="ESAT-6-like"/>
    <property type="match status" value="1"/>
</dbReference>
<feature type="region of interest" description="Disordered" evidence="2">
    <location>
        <begin position="165"/>
        <end position="197"/>
    </location>
</feature>
<keyword evidence="5" id="KW-1185">Reference proteome</keyword>
<evidence type="ECO:0000259" key="3">
    <source>
        <dbReference type="Pfam" id="PF06259"/>
    </source>
</evidence>
<keyword evidence="1" id="KW-0175">Coiled coil</keyword>
<keyword evidence="4" id="KW-0378">Hydrolase</keyword>
<gene>
    <name evidence="4" type="ORF">AB8O55_20495</name>
</gene>
<reference evidence="4 5" key="1">
    <citation type="submission" date="2024-08" db="EMBL/GenBank/DDBJ databases">
        <title>Genome mining of Saccharopolyspora cebuensis PGLac3 from Nigerian medicinal plant.</title>
        <authorList>
            <person name="Ezeobiora C.E."/>
            <person name="Igbokwe N.H."/>
            <person name="Amin D.H."/>
            <person name="Mendie U.E."/>
        </authorList>
    </citation>
    <scope>NUCLEOTIDE SEQUENCE [LARGE SCALE GENOMIC DNA]</scope>
    <source>
        <strain evidence="4 5">PGLac3</strain>
    </source>
</reference>
<comment type="caution">
    <text evidence="4">The sequence shown here is derived from an EMBL/GenBank/DDBJ whole genome shotgun (WGS) entry which is preliminary data.</text>
</comment>
<dbReference type="Proteomes" id="UP001564626">
    <property type="component" value="Unassembled WGS sequence"/>
</dbReference>
<evidence type="ECO:0000313" key="5">
    <source>
        <dbReference type="Proteomes" id="UP001564626"/>
    </source>
</evidence>
<dbReference type="InterPro" id="IPR036689">
    <property type="entry name" value="ESAT-6-like_sf"/>
</dbReference>
<protein>
    <submittedName>
        <fullName evidence="4">Alpha/beta hydrolase</fullName>
    </submittedName>
</protein>
<feature type="compositionally biased region" description="Basic and acidic residues" evidence="2">
    <location>
        <begin position="187"/>
        <end position="197"/>
    </location>
</feature>
<evidence type="ECO:0000313" key="4">
    <source>
        <dbReference type="EMBL" id="MEY8041796.1"/>
    </source>
</evidence>
<dbReference type="GO" id="GO:0016787">
    <property type="term" value="F:hydrolase activity"/>
    <property type="evidence" value="ECO:0007669"/>
    <property type="project" value="UniProtKB-KW"/>
</dbReference>
<dbReference type="InterPro" id="IPR029058">
    <property type="entry name" value="AB_hydrolase_fold"/>
</dbReference>
<name>A0ABV4CL40_9PSEU</name>
<dbReference type="SUPFAM" id="SSF53474">
    <property type="entry name" value="alpha/beta-Hydrolases"/>
    <property type="match status" value="1"/>
</dbReference>
<feature type="coiled-coil region" evidence="1">
    <location>
        <begin position="71"/>
        <end position="98"/>
    </location>
</feature>
<evidence type="ECO:0000256" key="1">
    <source>
        <dbReference type="SAM" id="Coils"/>
    </source>
</evidence>
<feature type="domain" description="DUF1023" evidence="3">
    <location>
        <begin position="300"/>
        <end position="478"/>
    </location>
</feature>